<feature type="transmembrane region" description="Helical" evidence="8">
    <location>
        <begin position="110"/>
        <end position="129"/>
    </location>
</feature>
<keyword evidence="11" id="KW-1185">Reference proteome</keyword>
<dbReference type="GO" id="GO:0005886">
    <property type="term" value="C:plasma membrane"/>
    <property type="evidence" value="ECO:0007669"/>
    <property type="project" value="UniProtKB-SubCell"/>
</dbReference>
<feature type="compositionally biased region" description="Basic and acidic residues" evidence="7">
    <location>
        <begin position="1106"/>
        <end position="1118"/>
    </location>
</feature>
<feature type="transmembrane region" description="Helical" evidence="8">
    <location>
        <begin position="80"/>
        <end position="98"/>
    </location>
</feature>
<feature type="domain" description="Major facilitator superfamily (MFS) profile" evidence="9">
    <location>
        <begin position="44"/>
        <end position="498"/>
    </location>
</feature>
<dbReference type="Pfam" id="PF07690">
    <property type="entry name" value="MFS_1"/>
    <property type="match status" value="1"/>
</dbReference>
<feature type="transmembrane region" description="Helical" evidence="8">
    <location>
        <begin position="228"/>
        <end position="250"/>
    </location>
</feature>
<evidence type="ECO:0000313" key="11">
    <source>
        <dbReference type="Proteomes" id="UP000282454"/>
    </source>
</evidence>
<dbReference type="Gene3D" id="1.20.1720.10">
    <property type="entry name" value="Multidrug resistance protein D"/>
    <property type="match status" value="1"/>
</dbReference>
<feature type="transmembrane region" description="Helical" evidence="8">
    <location>
        <begin position="365"/>
        <end position="385"/>
    </location>
</feature>
<dbReference type="AlphaFoldDB" id="A0A421B1I3"/>
<dbReference type="EMBL" id="RCDD01000003">
    <property type="protein sequence ID" value="RLK58188.1"/>
    <property type="molecule type" value="Genomic_DNA"/>
</dbReference>
<feature type="transmembrane region" description="Helical" evidence="8">
    <location>
        <begin position="262"/>
        <end position="278"/>
    </location>
</feature>
<organism evidence="10 11">
    <name type="scientific">Actinokineospora cianjurensis</name>
    <dbReference type="NCBI Taxonomy" id="585224"/>
    <lineage>
        <taxon>Bacteria</taxon>
        <taxon>Bacillati</taxon>
        <taxon>Actinomycetota</taxon>
        <taxon>Actinomycetes</taxon>
        <taxon>Pseudonocardiales</taxon>
        <taxon>Pseudonocardiaceae</taxon>
        <taxon>Actinokineospora</taxon>
    </lineage>
</organism>
<sequence>MNEQQNTDHVQRPKGDAFGSLGETVAARTLRAGPLRTLRERQQALVVLCVGTLMIILDASVVNVALPSIRADLGFSESDLAWVVNAYLVPFGGLLLFGGRLGDIVGAKRVFLGGLALFGAASVLCGLAATKEVLVAARFLQGVGGALASSVVLGMIVSMFPKPKEQSKALAFYAFVASAGAAIGLLVGALLTEGVDWHWIFFVNVPICVVTVLFAVRLLNDRRDEDTVGVDVTGSVLVVGSLMLWVYTIVQAVDHGWTSGRTLALAGGALVLLIGFAVRQRMARHPLVPPEVLRARNVVWTNVTLALAVTGPTATFFLGALYLQQVLRFSVVQVGLAFLPVAVTIAAVTLKLAPKVMRKVDPKQVMVIGLACLAVGLGALAFIPVDGVYAAHVLPGLLLIGLGTGLAVPATLAAAVAGATRFDAGVRSGLVNTTQQLGAAVGLAVLATVATTRAKDQLGAGAAVDSALTSGYSLAFVVGAGIMLAGLAVAALLVKPAVPKTAPTELDPTLRRAPIEGKPTLAGAKDADFLALGLSGANMTAMLWSIAMGKRAVGVDLRGDPYMAVMHWNLREDMYHHLSEIDRLMAERFGEDRLPRRGDGSPFLLGECFYNPDPESPGDARADEVVSGWTPDSHIAGVVQKAEFVDDRYVDGKPARTVEALGEYTAPAAPDPSRIGRDMGEVLRERSGFQTGAQELLIILRRYLKAIEKMDLAAGVEPRCRLFRFHRVVEQTRRGRGEPDGFTRDADGRVRVHIEAIREMDGKRSYGRVRAPGSKVIDLGVPELFMVAEGLHSADAKRLGMEFDHRLVDHGDGRGPVRVEADYLVGLMTIYVDSRIRQRVASEHDRDGTEYWVRQVAIGHEDDAEIGWIGAQVPDFRTFDPVLAGLVPDGTDPDSPEYFAGYQHLIRDYWLRQVSIITEIPLSDVRRTSIASTPTLFTVEAKSGVDALVARNGVVAGDSFGNGDFLTSGGINTGILGHAARVLTYWRRRADGADTDTAIRELADGIKADTDAWIDVSLPSFAQPPRPCAGDPAAWQRVIEATRAHRRAIAPVNHRDEWSRINVFVGRLYSYRLPDLLPTHPATRPETAEALALSMTGRASVNSATGRDDPLPYHHEPSTQDGVPGMAMVDG</sequence>
<dbReference type="PRINTS" id="PR01036">
    <property type="entry name" value="TCRTETB"/>
</dbReference>
<reference evidence="10 11" key="1">
    <citation type="submission" date="2018-10" db="EMBL/GenBank/DDBJ databases">
        <title>Genomic Encyclopedia of Archaeal and Bacterial Type Strains, Phase II (KMG-II): from individual species to whole genera.</title>
        <authorList>
            <person name="Goeker M."/>
        </authorList>
    </citation>
    <scope>NUCLEOTIDE SEQUENCE [LARGE SCALE GENOMIC DNA]</scope>
    <source>
        <strain evidence="10 11">DSM 45657</strain>
    </source>
</reference>
<dbReference type="GO" id="GO:0022857">
    <property type="term" value="F:transmembrane transporter activity"/>
    <property type="evidence" value="ECO:0007669"/>
    <property type="project" value="InterPro"/>
</dbReference>
<dbReference type="CDD" id="cd17321">
    <property type="entry name" value="MFS_MMR_MDR_like"/>
    <property type="match status" value="1"/>
</dbReference>
<dbReference type="InterPro" id="IPR020846">
    <property type="entry name" value="MFS_dom"/>
</dbReference>
<feature type="transmembrane region" description="Helical" evidence="8">
    <location>
        <begin position="299"/>
        <end position="323"/>
    </location>
</feature>
<dbReference type="Proteomes" id="UP000282454">
    <property type="component" value="Unassembled WGS sequence"/>
</dbReference>
<dbReference type="PANTHER" id="PTHR42718">
    <property type="entry name" value="MAJOR FACILITATOR SUPERFAMILY MULTIDRUG TRANSPORTER MFSC"/>
    <property type="match status" value="1"/>
</dbReference>
<evidence type="ECO:0000259" key="9">
    <source>
        <dbReference type="PROSITE" id="PS50850"/>
    </source>
</evidence>
<dbReference type="PANTHER" id="PTHR42718:SF46">
    <property type="entry name" value="BLR6921 PROTEIN"/>
    <property type="match status" value="1"/>
</dbReference>
<evidence type="ECO:0000256" key="8">
    <source>
        <dbReference type="SAM" id="Phobius"/>
    </source>
</evidence>
<evidence type="ECO:0000313" key="10">
    <source>
        <dbReference type="EMBL" id="RLK58188.1"/>
    </source>
</evidence>
<gene>
    <name evidence="10" type="ORF">CLV68_4282</name>
</gene>
<evidence type="ECO:0000256" key="1">
    <source>
        <dbReference type="ARBA" id="ARBA00004651"/>
    </source>
</evidence>
<comment type="caution">
    <text evidence="10">The sequence shown here is derived from an EMBL/GenBank/DDBJ whole genome shotgun (WGS) entry which is preliminary data.</text>
</comment>
<dbReference type="SUPFAM" id="SSF103473">
    <property type="entry name" value="MFS general substrate transporter"/>
    <property type="match status" value="1"/>
</dbReference>
<feature type="transmembrane region" description="Helical" evidence="8">
    <location>
        <begin position="135"/>
        <end position="158"/>
    </location>
</feature>
<dbReference type="InterPro" id="IPR036259">
    <property type="entry name" value="MFS_trans_sf"/>
</dbReference>
<comment type="subcellular location">
    <subcellularLocation>
        <location evidence="1">Cell membrane</location>
        <topology evidence="1">Multi-pass membrane protein</topology>
    </subcellularLocation>
</comment>
<dbReference type="Gene3D" id="1.20.1250.20">
    <property type="entry name" value="MFS general substrate transporter like domains"/>
    <property type="match status" value="1"/>
</dbReference>
<feature type="region of interest" description="Disordered" evidence="7">
    <location>
        <begin position="1099"/>
        <end position="1131"/>
    </location>
</feature>
<feature type="transmembrane region" description="Helical" evidence="8">
    <location>
        <begin position="437"/>
        <end position="454"/>
    </location>
</feature>
<feature type="transmembrane region" description="Helical" evidence="8">
    <location>
        <begin position="45"/>
        <end position="68"/>
    </location>
</feature>
<dbReference type="InterPro" id="IPR011701">
    <property type="entry name" value="MFS"/>
</dbReference>
<evidence type="ECO:0000256" key="5">
    <source>
        <dbReference type="ARBA" id="ARBA00022989"/>
    </source>
</evidence>
<evidence type="ECO:0000256" key="2">
    <source>
        <dbReference type="ARBA" id="ARBA00022448"/>
    </source>
</evidence>
<keyword evidence="4 8" id="KW-0812">Transmembrane</keyword>
<keyword evidence="6 8" id="KW-0472">Membrane</keyword>
<keyword evidence="2" id="KW-0813">Transport</keyword>
<accession>A0A421B1I3</accession>
<feature type="transmembrane region" description="Helical" evidence="8">
    <location>
        <begin position="397"/>
        <end position="417"/>
    </location>
</feature>
<evidence type="ECO:0000256" key="7">
    <source>
        <dbReference type="SAM" id="MobiDB-lite"/>
    </source>
</evidence>
<proteinExistence type="predicted"/>
<dbReference type="RefSeq" id="WP_246010023.1">
    <property type="nucleotide sequence ID" value="NZ_RCDD01000003.1"/>
</dbReference>
<feature type="transmembrane region" description="Helical" evidence="8">
    <location>
        <begin position="474"/>
        <end position="494"/>
    </location>
</feature>
<evidence type="ECO:0000256" key="3">
    <source>
        <dbReference type="ARBA" id="ARBA00022475"/>
    </source>
</evidence>
<keyword evidence="5 8" id="KW-1133">Transmembrane helix</keyword>
<dbReference type="PROSITE" id="PS50850">
    <property type="entry name" value="MFS"/>
    <property type="match status" value="1"/>
</dbReference>
<feature type="transmembrane region" description="Helical" evidence="8">
    <location>
        <begin position="197"/>
        <end position="216"/>
    </location>
</feature>
<evidence type="ECO:0000256" key="4">
    <source>
        <dbReference type="ARBA" id="ARBA00022692"/>
    </source>
</evidence>
<feature type="transmembrane region" description="Helical" evidence="8">
    <location>
        <begin position="170"/>
        <end position="191"/>
    </location>
</feature>
<feature type="transmembrane region" description="Helical" evidence="8">
    <location>
        <begin position="329"/>
        <end position="353"/>
    </location>
</feature>
<evidence type="ECO:0000256" key="6">
    <source>
        <dbReference type="ARBA" id="ARBA00023136"/>
    </source>
</evidence>
<name>A0A421B1I3_9PSEU</name>
<keyword evidence="3" id="KW-1003">Cell membrane</keyword>
<protein>
    <submittedName>
        <fullName evidence="10">EmrB/QacA subfamily drug resistance transporter</fullName>
    </submittedName>
</protein>